<gene>
    <name evidence="3" type="primary">dotB</name>
    <name evidence="3" type="ORF">DSCO28_73220</name>
</gene>
<evidence type="ECO:0000313" key="3">
    <source>
        <dbReference type="EMBL" id="BBO86756.1"/>
    </source>
</evidence>
<dbReference type="Pfam" id="PF00437">
    <property type="entry name" value="T2SSE"/>
    <property type="match status" value="1"/>
</dbReference>
<dbReference type="InterPro" id="IPR001482">
    <property type="entry name" value="T2SS/T4SS_dom"/>
</dbReference>
<dbReference type="Gene3D" id="3.30.450.90">
    <property type="match status" value="1"/>
</dbReference>
<keyword evidence="3" id="KW-0614">Plasmid</keyword>
<dbReference type="KEGG" id="dov:DSCO28_73220"/>
<dbReference type="PANTHER" id="PTHR30486">
    <property type="entry name" value="TWITCHING MOTILITY PROTEIN PILT"/>
    <property type="match status" value="1"/>
</dbReference>
<proteinExistence type="inferred from homology"/>
<comment type="similarity">
    <text evidence="1">Belongs to the GSP E family.</text>
</comment>
<dbReference type="PANTHER" id="PTHR30486:SF6">
    <property type="entry name" value="TYPE IV PILUS RETRACTATION ATPASE PILT"/>
    <property type="match status" value="1"/>
</dbReference>
<dbReference type="InterPro" id="IPR050921">
    <property type="entry name" value="T4SS_GSP_E_ATPase"/>
</dbReference>
<feature type="domain" description="Bacterial type II secretion system protein E" evidence="2">
    <location>
        <begin position="137"/>
        <end position="296"/>
    </location>
</feature>
<reference evidence="3 4" key="1">
    <citation type="submission" date="2019-11" db="EMBL/GenBank/DDBJ databases">
        <title>Comparative genomics of hydrocarbon-degrading Desulfosarcina strains.</title>
        <authorList>
            <person name="Watanabe M."/>
            <person name="Kojima H."/>
            <person name="Fukui M."/>
        </authorList>
    </citation>
    <scope>NUCLEOTIDE SEQUENCE [LARGE SCALE GENOMIC DNA]</scope>
    <source>
        <strain evidence="3 4">28bB2T</strain>
        <plasmid evidence="4">do28_1 dna</plasmid>
    </source>
</reference>
<organism evidence="3 4">
    <name type="scientific">Desulfosarcina ovata subsp. sediminis</name>
    <dbReference type="NCBI Taxonomy" id="885957"/>
    <lineage>
        <taxon>Bacteria</taxon>
        <taxon>Pseudomonadati</taxon>
        <taxon>Thermodesulfobacteriota</taxon>
        <taxon>Desulfobacteria</taxon>
        <taxon>Desulfobacterales</taxon>
        <taxon>Desulfosarcinaceae</taxon>
        <taxon>Desulfosarcina</taxon>
    </lineage>
</organism>
<dbReference type="GO" id="GO:0016887">
    <property type="term" value="F:ATP hydrolysis activity"/>
    <property type="evidence" value="ECO:0007669"/>
    <property type="project" value="InterPro"/>
</dbReference>
<dbReference type="Proteomes" id="UP000425960">
    <property type="component" value="Plasmid Do28_1"/>
</dbReference>
<name>A0A5K8A2T4_9BACT</name>
<evidence type="ECO:0000259" key="2">
    <source>
        <dbReference type="Pfam" id="PF00437"/>
    </source>
</evidence>
<sequence>MNLYKDEPKAIWTIDNLNNFVLWASNRECSDITFRPNTPVWVRLHGKWVKATERAVNSNEIYALIDASSHNKSSSARIKGGDQYDFAFEIKESRFRRRRFRVNAAACRDGWASGATMTIRAIPSTPPKLSQMNIDQSLWDGLFPENGLVLVTGVMGTGKSTLLASTIREIAETRHKHIITYEQPIEFDLMGIEAAQGPIEQTEIPMHLRSFKEAPKNAARRAADVILVGESRDPETMRGILELTEMGVAGYTTVHTRNVPETVARIINMFEIGQQKQAATTLISCLKCIVQQRLLPGAKGGRVAIREWLTFDAADRERLIRLDVERIVPEIWQMLRQKGVTLIQSTKEQYEAGRIRKESLSIIEEEYKGFDG</sequence>
<dbReference type="RefSeq" id="WP_155326335.1">
    <property type="nucleotide sequence ID" value="NZ_AP021877.1"/>
</dbReference>
<evidence type="ECO:0000313" key="4">
    <source>
        <dbReference type="Proteomes" id="UP000425960"/>
    </source>
</evidence>
<dbReference type="Gene3D" id="3.40.50.300">
    <property type="entry name" value="P-loop containing nucleotide triphosphate hydrolases"/>
    <property type="match status" value="1"/>
</dbReference>
<dbReference type="AlphaFoldDB" id="A0A5K8A2T4"/>
<accession>A0A5K8A2T4</accession>
<geneLocation type="plasmid" evidence="4">
    <name>do28_1 dna</name>
</geneLocation>
<protein>
    <submittedName>
        <fullName evidence="3">Dot/Icm secretion system ATPase DotB</fullName>
    </submittedName>
</protein>
<dbReference type="SUPFAM" id="SSF52540">
    <property type="entry name" value="P-loop containing nucleoside triphosphate hydrolases"/>
    <property type="match status" value="1"/>
</dbReference>
<dbReference type="EMBL" id="AP021877">
    <property type="protein sequence ID" value="BBO86756.1"/>
    <property type="molecule type" value="Genomic_DNA"/>
</dbReference>
<dbReference type="InterPro" id="IPR027417">
    <property type="entry name" value="P-loop_NTPase"/>
</dbReference>
<evidence type="ECO:0000256" key="1">
    <source>
        <dbReference type="ARBA" id="ARBA00006611"/>
    </source>
</evidence>